<dbReference type="Gene3D" id="3.90.226.10">
    <property type="entry name" value="2-enoyl-CoA Hydratase, Chain A, domain 1"/>
    <property type="match status" value="1"/>
</dbReference>
<evidence type="ECO:0000256" key="6">
    <source>
        <dbReference type="SAM" id="Phobius"/>
    </source>
</evidence>
<evidence type="ECO:0000256" key="3">
    <source>
        <dbReference type="ARBA" id="ARBA00022801"/>
    </source>
</evidence>
<feature type="compositionally biased region" description="Polar residues" evidence="5">
    <location>
        <begin position="1"/>
        <end position="14"/>
    </location>
</feature>
<dbReference type="EMBL" id="FOUO01000004">
    <property type="protein sequence ID" value="SFM39987.1"/>
    <property type="molecule type" value="Genomic_DNA"/>
</dbReference>
<proteinExistence type="inferred from homology"/>
<keyword evidence="3" id="KW-0378">Hydrolase</keyword>
<organism evidence="8 9">
    <name type="scientific">Ectothiorhodospira mobilis</name>
    <dbReference type="NCBI Taxonomy" id="195064"/>
    <lineage>
        <taxon>Bacteria</taxon>
        <taxon>Pseudomonadati</taxon>
        <taxon>Pseudomonadota</taxon>
        <taxon>Gammaproteobacteria</taxon>
        <taxon>Chromatiales</taxon>
        <taxon>Ectothiorhodospiraceae</taxon>
        <taxon>Ectothiorhodospira</taxon>
    </lineage>
</organism>
<evidence type="ECO:0000256" key="2">
    <source>
        <dbReference type="ARBA" id="ARBA00022670"/>
    </source>
</evidence>
<evidence type="ECO:0000256" key="4">
    <source>
        <dbReference type="ARBA" id="ARBA00022825"/>
    </source>
</evidence>
<evidence type="ECO:0000313" key="8">
    <source>
        <dbReference type="EMBL" id="SFM39987.1"/>
    </source>
</evidence>
<name>A0A1I4QIX2_ECTMO</name>
<keyword evidence="6" id="KW-0812">Transmembrane</keyword>
<keyword evidence="2 8" id="KW-0645">Protease</keyword>
<accession>A0A1I4QIX2</accession>
<evidence type="ECO:0000256" key="1">
    <source>
        <dbReference type="ARBA" id="ARBA00008683"/>
    </source>
</evidence>
<evidence type="ECO:0000256" key="5">
    <source>
        <dbReference type="SAM" id="MobiDB-lite"/>
    </source>
</evidence>
<dbReference type="Proteomes" id="UP000199556">
    <property type="component" value="Unassembled WGS sequence"/>
</dbReference>
<evidence type="ECO:0000259" key="7">
    <source>
        <dbReference type="Pfam" id="PF01343"/>
    </source>
</evidence>
<dbReference type="STRING" id="195064.SAMN05421721_104192"/>
<dbReference type="Gene3D" id="6.20.330.10">
    <property type="match status" value="1"/>
</dbReference>
<comment type="similarity">
    <text evidence="1">Belongs to the peptidase S49 family.</text>
</comment>
<dbReference type="Pfam" id="PF01343">
    <property type="entry name" value="Peptidase_S49"/>
    <property type="match status" value="1"/>
</dbReference>
<dbReference type="AlphaFoldDB" id="A0A1I4QIX2"/>
<keyword evidence="6" id="KW-1133">Transmembrane helix</keyword>
<dbReference type="CDD" id="cd07023">
    <property type="entry name" value="S49_Sppa_N_C"/>
    <property type="match status" value="1"/>
</dbReference>
<dbReference type="PANTHER" id="PTHR42987">
    <property type="entry name" value="PEPTIDASE S49"/>
    <property type="match status" value="1"/>
</dbReference>
<sequence>MTDTPDAQSESGNARTPEPWEREALRDIALAGLKERRTARRWGIFFKLLGFGYLLFLLLVLMGALPTGEGPARGPHTALVDLKGMIADETPASADRVVSGLEKAFEDDNTRAVLLRINSPGGSPVQAAYIHDAIQRLRKAHPEVPLYAVISDMGASGGYYAAVAADRIYASPSSIVGSIGVRMDSFGFTEAMERLGIERRLLTAGEHKGLLDPFQPVDPEERDHIQRMLDGIHRQFVEAVREGRGERLKEDAELFTGLVWTGEKALELGLVDGLASAGDVAREVVGEPEVVDFTPREDLLSRLSRGVGVAVATTLEALEQGRVR</sequence>
<dbReference type="PANTHER" id="PTHR42987:SF8">
    <property type="entry name" value="PROTEINASE"/>
    <property type="match status" value="1"/>
</dbReference>
<dbReference type="GO" id="GO:0006508">
    <property type="term" value="P:proteolysis"/>
    <property type="evidence" value="ECO:0007669"/>
    <property type="project" value="UniProtKB-KW"/>
</dbReference>
<feature type="domain" description="Peptidase S49" evidence="7">
    <location>
        <begin position="143"/>
        <end position="283"/>
    </location>
</feature>
<feature type="region of interest" description="Disordered" evidence="5">
    <location>
        <begin position="1"/>
        <end position="20"/>
    </location>
</feature>
<protein>
    <submittedName>
        <fullName evidence="8">Protease-4</fullName>
    </submittedName>
</protein>
<evidence type="ECO:0000313" key="9">
    <source>
        <dbReference type="Proteomes" id="UP000199556"/>
    </source>
</evidence>
<gene>
    <name evidence="8" type="ORF">SAMN05421721_104192</name>
</gene>
<dbReference type="NCBIfam" id="TIGR00706">
    <property type="entry name" value="SppA_dom"/>
    <property type="match status" value="1"/>
</dbReference>
<dbReference type="InterPro" id="IPR004635">
    <property type="entry name" value="Pept_S49_SppA"/>
</dbReference>
<dbReference type="GO" id="GO:0008236">
    <property type="term" value="F:serine-type peptidase activity"/>
    <property type="evidence" value="ECO:0007669"/>
    <property type="project" value="UniProtKB-KW"/>
</dbReference>
<keyword evidence="6" id="KW-0472">Membrane</keyword>
<keyword evidence="4" id="KW-0720">Serine protease</keyword>
<feature type="transmembrane region" description="Helical" evidence="6">
    <location>
        <begin position="44"/>
        <end position="65"/>
    </location>
</feature>
<dbReference type="OrthoDB" id="9764363at2"/>
<keyword evidence="9" id="KW-1185">Reference proteome</keyword>
<reference evidence="8 9" key="1">
    <citation type="submission" date="2016-10" db="EMBL/GenBank/DDBJ databases">
        <authorList>
            <person name="de Groot N.N."/>
        </authorList>
    </citation>
    <scope>NUCLEOTIDE SEQUENCE [LARGE SCALE GENOMIC DNA]</scope>
    <source>
        <strain evidence="8 9">DSM 4180</strain>
    </source>
</reference>
<dbReference type="InterPro" id="IPR047272">
    <property type="entry name" value="S49_SppA_C"/>
</dbReference>
<dbReference type="InterPro" id="IPR029045">
    <property type="entry name" value="ClpP/crotonase-like_dom_sf"/>
</dbReference>
<dbReference type="SUPFAM" id="SSF52096">
    <property type="entry name" value="ClpP/crotonase"/>
    <property type="match status" value="1"/>
</dbReference>
<dbReference type="InterPro" id="IPR002142">
    <property type="entry name" value="Peptidase_S49"/>
</dbReference>
<dbReference type="RefSeq" id="WP_090484091.1">
    <property type="nucleotide sequence ID" value="NZ_FOUO01000004.1"/>
</dbReference>